<dbReference type="SUPFAM" id="SSF57903">
    <property type="entry name" value="FYVE/PHD zinc finger"/>
    <property type="match status" value="1"/>
</dbReference>
<reference evidence="14 15" key="1">
    <citation type="submission" date="2019-09" db="EMBL/GenBank/DDBJ databases">
        <title>A chromosome-level genome assembly of the Chinese tupelo Nyssa sinensis.</title>
        <authorList>
            <person name="Yang X."/>
            <person name="Kang M."/>
            <person name="Yang Y."/>
            <person name="Xiong H."/>
            <person name="Wang M."/>
            <person name="Zhang Z."/>
            <person name="Wang Z."/>
            <person name="Wu H."/>
            <person name="Ma T."/>
            <person name="Liu J."/>
            <person name="Xi Z."/>
        </authorList>
    </citation>
    <scope>NUCLEOTIDE SEQUENCE [LARGE SCALE GENOMIC DNA]</scope>
    <source>
        <strain evidence="14">J267</strain>
        <tissue evidence="14">Leaf</tissue>
    </source>
</reference>
<dbReference type="Pfam" id="PF15612">
    <property type="entry name" value="WHIM1"/>
    <property type="match status" value="1"/>
</dbReference>
<feature type="domain" description="Bromo" evidence="12">
    <location>
        <begin position="45"/>
        <end position="93"/>
    </location>
</feature>
<dbReference type="EMBL" id="CM018032">
    <property type="protein sequence ID" value="KAA8548087.1"/>
    <property type="molecule type" value="Genomic_DNA"/>
</dbReference>
<evidence type="ECO:0000313" key="14">
    <source>
        <dbReference type="EMBL" id="KAA8548087.1"/>
    </source>
</evidence>
<keyword evidence="4" id="KW-0862">Zinc</keyword>
<evidence type="ECO:0000256" key="10">
    <source>
        <dbReference type="PROSITE-ProRule" id="PRU00146"/>
    </source>
</evidence>
<dbReference type="PROSITE" id="PS50014">
    <property type="entry name" value="BROMODOMAIN_2"/>
    <property type="match status" value="1"/>
</dbReference>
<keyword evidence="7" id="KW-0804">Transcription</keyword>
<dbReference type="Pfam" id="PF15613">
    <property type="entry name" value="WSD"/>
    <property type="match status" value="1"/>
</dbReference>
<dbReference type="InterPro" id="IPR028941">
    <property type="entry name" value="WHIM2_dom"/>
</dbReference>
<dbReference type="InterPro" id="IPR011011">
    <property type="entry name" value="Znf_FYVE_PHD"/>
</dbReference>
<evidence type="ECO:0000256" key="9">
    <source>
        <dbReference type="PROSITE-ProRule" id="PRU00035"/>
    </source>
</evidence>
<evidence type="ECO:0000256" key="5">
    <source>
        <dbReference type="ARBA" id="ARBA00023015"/>
    </source>
</evidence>
<dbReference type="InterPro" id="IPR036427">
    <property type="entry name" value="Bromodomain-like_sf"/>
</dbReference>
<dbReference type="GO" id="GO:0005634">
    <property type="term" value="C:nucleus"/>
    <property type="evidence" value="ECO:0007669"/>
    <property type="project" value="UniProtKB-SubCell"/>
</dbReference>
<feature type="compositionally biased region" description="Basic residues" evidence="11">
    <location>
        <begin position="992"/>
        <end position="1005"/>
    </location>
</feature>
<evidence type="ECO:0000256" key="7">
    <source>
        <dbReference type="ARBA" id="ARBA00023163"/>
    </source>
</evidence>
<dbReference type="PANTHER" id="PTHR47162">
    <property type="entry name" value="OS02G0192300 PROTEIN"/>
    <property type="match status" value="1"/>
</dbReference>
<evidence type="ECO:0000256" key="6">
    <source>
        <dbReference type="ARBA" id="ARBA00023117"/>
    </source>
</evidence>
<sequence length="1005" mass="112484">MKQCRIVLRRVAVADEAKVFCNLLGRKLLNSSDNDDEGILGTPAMVSRPLDFRTIDLRLAVGAYGGSHEAFLEDVRELWTNVHIAYGDQPDFVQLAETLSRNFELLYEKEVVGLFQKFVQYAKSECLSAASKKEINDFLVSANELPKAPWEEGVCKVCGIDKDDDSVLLCDTCDAEYHTYCLNPPLARIPEGNWYCPSCVAGKHMVQDAKECTSIICQHQKKNQGEVTRVYLDALAHLAAIMEEREYWEFNVDERTFLLNFLCDELLNSALIRQHLEQCAEVSVDLQQELRSISVEWRNLKNKEETFAAKVMVDRCSRTVIGDVGIGEGPAALTNNGKCSEQSLTLNSRPNSIVALSDDVPSLEGGKKINDLNRENSFQGDAQINVGRDISTLPSSDDLQGLPLPLDKVSTHTGERLPPMVVNGSAESVEFNSVRNEISLLQDSISSIEMRLLKLSMRREFLGSDSAGRSYWILARPGCSGASCSFVHELKNANPSCSPWVSYQSDAEIKELMGCLKDSNPKERELKKSIFHWQKLRFQESLQSGNQDQDEHEKDSSNSTINENSVSSKGLVTRAASLLEGKYGPCFEPETIDLFEKRGKKAKVTIEEKMYRCECLEPVWPSRNHCFSCHRTFFTDAELEGHHDANCNSVPPVFEKNKGNSALKGKSVMKFETTGEEFKGEMGTIEAEKNGCSELRSSLIIYQNDRLVCPYDFEDICSKFLTKNSNKELVQEIGLIGSNGIPSFVPSVSPYLSDPTLMLLPPQKDVGVPGDDPKSGEQLVFSQGNKMVIDAGQDSITDNSPRTHAPYELSEALKTEKPAFRHLEQKEKKSSFPTSAPVLEAGNCCIVPESSLRPLVGKGSQILRRLKINLLDMDAALPEAAVRPSKKHLERRWAWRAFVKSAETIYEMVQAIIIFEDMIRTEYLRNMWWYWSSLSAAAKISTLSSLALRIYSLDAAIDYENNSFNLYPLEPSSNKPDKKPQPGSNATEKSKLSRKPNKKRKEPEG</sequence>
<comment type="subcellular location">
    <subcellularLocation>
        <location evidence="1">Nucleus</location>
    </subcellularLocation>
</comment>
<dbReference type="InterPro" id="IPR001965">
    <property type="entry name" value="Znf_PHD"/>
</dbReference>
<feature type="region of interest" description="Disordered" evidence="11">
    <location>
        <begin position="542"/>
        <end position="566"/>
    </location>
</feature>
<dbReference type="PROSITE" id="PS01359">
    <property type="entry name" value="ZF_PHD_1"/>
    <property type="match status" value="1"/>
</dbReference>
<evidence type="ECO:0000256" key="4">
    <source>
        <dbReference type="ARBA" id="ARBA00022833"/>
    </source>
</evidence>
<dbReference type="PROSITE" id="PS50016">
    <property type="entry name" value="ZF_PHD_2"/>
    <property type="match status" value="1"/>
</dbReference>
<evidence type="ECO:0000256" key="1">
    <source>
        <dbReference type="ARBA" id="ARBA00004123"/>
    </source>
</evidence>
<feature type="compositionally biased region" description="Polar residues" evidence="11">
    <location>
        <begin position="557"/>
        <end position="566"/>
    </location>
</feature>
<dbReference type="InterPro" id="IPR001487">
    <property type="entry name" value="Bromodomain"/>
</dbReference>
<keyword evidence="15" id="KW-1185">Reference proteome</keyword>
<dbReference type="InterPro" id="IPR013083">
    <property type="entry name" value="Znf_RING/FYVE/PHD"/>
</dbReference>
<dbReference type="GO" id="GO:0008270">
    <property type="term" value="F:zinc ion binding"/>
    <property type="evidence" value="ECO:0007669"/>
    <property type="project" value="UniProtKB-KW"/>
</dbReference>
<organism evidence="14 15">
    <name type="scientific">Nyssa sinensis</name>
    <dbReference type="NCBI Taxonomy" id="561372"/>
    <lineage>
        <taxon>Eukaryota</taxon>
        <taxon>Viridiplantae</taxon>
        <taxon>Streptophyta</taxon>
        <taxon>Embryophyta</taxon>
        <taxon>Tracheophyta</taxon>
        <taxon>Spermatophyta</taxon>
        <taxon>Magnoliopsida</taxon>
        <taxon>eudicotyledons</taxon>
        <taxon>Gunneridae</taxon>
        <taxon>Pentapetalae</taxon>
        <taxon>asterids</taxon>
        <taxon>Cornales</taxon>
        <taxon>Nyssaceae</taxon>
        <taxon>Nyssa</taxon>
    </lineage>
</organism>
<dbReference type="InterPro" id="IPR019787">
    <property type="entry name" value="Znf_PHD-finger"/>
</dbReference>
<evidence type="ECO:0000259" key="13">
    <source>
        <dbReference type="PROSITE" id="PS50016"/>
    </source>
</evidence>
<dbReference type="AlphaFoldDB" id="A0A5J5C2G2"/>
<evidence type="ECO:0008006" key="16">
    <source>
        <dbReference type="Google" id="ProtNLM"/>
    </source>
</evidence>
<dbReference type="OrthoDB" id="1903104at2759"/>
<accession>A0A5J5C2G2</accession>
<keyword evidence="6 9" id="KW-0103">Bromodomain</keyword>
<feature type="domain" description="PHD-type" evidence="13">
    <location>
        <begin position="152"/>
        <end position="202"/>
    </location>
</feature>
<keyword evidence="2" id="KW-0479">Metal-binding</keyword>
<dbReference type="PANTHER" id="PTHR47162:SF8">
    <property type="entry name" value="METHYL-CPG-BINDING DOMAIN-CONTAINING PROTEIN 9"/>
    <property type="match status" value="1"/>
</dbReference>
<name>A0A5J5C2G2_9ASTE</name>
<dbReference type="InterPro" id="IPR019786">
    <property type="entry name" value="Zinc_finger_PHD-type_CS"/>
</dbReference>
<evidence type="ECO:0000256" key="8">
    <source>
        <dbReference type="ARBA" id="ARBA00023242"/>
    </source>
</evidence>
<dbReference type="Gene3D" id="1.20.920.10">
    <property type="entry name" value="Bromodomain-like"/>
    <property type="match status" value="1"/>
</dbReference>
<protein>
    <recommendedName>
        <fullName evidence="16">PHD-type domain-containing protein</fullName>
    </recommendedName>
</protein>
<dbReference type="SMART" id="SM00249">
    <property type="entry name" value="PHD"/>
    <property type="match status" value="1"/>
</dbReference>
<keyword evidence="5" id="KW-0805">Transcription regulation</keyword>
<evidence type="ECO:0000256" key="2">
    <source>
        <dbReference type="ARBA" id="ARBA00022723"/>
    </source>
</evidence>
<dbReference type="Pfam" id="PF00628">
    <property type="entry name" value="PHD"/>
    <property type="match status" value="1"/>
</dbReference>
<feature type="region of interest" description="Disordered" evidence="11">
    <location>
        <begin position="968"/>
        <end position="1005"/>
    </location>
</feature>
<keyword evidence="8" id="KW-0539">Nucleus</keyword>
<evidence type="ECO:0000256" key="3">
    <source>
        <dbReference type="ARBA" id="ARBA00022771"/>
    </source>
</evidence>
<evidence type="ECO:0000256" key="11">
    <source>
        <dbReference type="SAM" id="MobiDB-lite"/>
    </source>
</evidence>
<dbReference type="Gene3D" id="3.30.40.10">
    <property type="entry name" value="Zinc/RING finger domain, C3HC4 (zinc finger)"/>
    <property type="match status" value="1"/>
</dbReference>
<dbReference type="SUPFAM" id="SSF47370">
    <property type="entry name" value="Bromodomain"/>
    <property type="match status" value="1"/>
</dbReference>
<dbReference type="GO" id="GO:0000785">
    <property type="term" value="C:chromatin"/>
    <property type="evidence" value="ECO:0007669"/>
    <property type="project" value="UniProtKB-ARBA"/>
</dbReference>
<dbReference type="InterPro" id="IPR028942">
    <property type="entry name" value="WHIM1_dom"/>
</dbReference>
<gene>
    <name evidence="14" type="ORF">F0562_004652</name>
</gene>
<evidence type="ECO:0000259" key="12">
    <source>
        <dbReference type="PROSITE" id="PS50014"/>
    </source>
</evidence>
<dbReference type="Proteomes" id="UP000325577">
    <property type="component" value="Linkage Group LG1"/>
</dbReference>
<proteinExistence type="predicted"/>
<keyword evidence="3 10" id="KW-0863">Zinc-finger</keyword>
<dbReference type="CDD" id="cd15519">
    <property type="entry name" value="PHD1_Lid2p_like"/>
    <property type="match status" value="1"/>
</dbReference>
<evidence type="ECO:0000313" key="15">
    <source>
        <dbReference type="Proteomes" id="UP000325577"/>
    </source>
</evidence>